<dbReference type="EMBL" id="JAMKOV010000007">
    <property type="protein sequence ID" value="KAI8038502.1"/>
    <property type="molecule type" value="Genomic_DNA"/>
</dbReference>
<evidence type="ECO:0000313" key="2">
    <source>
        <dbReference type="Proteomes" id="UP001059596"/>
    </source>
</evidence>
<proteinExistence type="predicted"/>
<keyword evidence="2" id="KW-1185">Reference proteome</keyword>
<gene>
    <name evidence="1" type="ORF">M5D96_008402</name>
</gene>
<evidence type="ECO:0000313" key="1">
    <source>
        <dbReference type="EMBL" id="KAI8038502.1"/>
    </source>
</evidence>
<sequence>MAFEQHSPICQPTELCFPHRFLFWFYDSAPNCGNKFKCQPRETRRLNARLNVQLRLTGRPRLLEEKPGQDSG</sequence>
<organism evidence="1 2">
    <name type="scientific">Drosophila gunungcola</name>
    <name type="common">fruit fly</name>
    <dbReference type="NCBI Taxonomy" id="103775"/>
    <lineage>
        <taxon>Eukaryota</taxon>
        <taxon>Metazoa</taxon>
        <taxon>Ecdysozoa</taxon>
        <taxon>Arthropoda</taxon>
        <taxon>Hexapoda</taxon>
        <taxon>Insecta</taxon>
        <taxon>Pterygota</taxon>
        <taxon>Neoptera</taxon>
        <taxon>Endopterygota</taxon>
        <taxon>Diptera</taxon>
        <taxon>Brachycera</taxon>
        <taxon>Muscomorpha</taxon>
        <taxon>Ephydroidea</taxon>
        <taxon>Drosophilidae</taxon>
        <taxon>Drosophila</taxon>
        <taxon>Sophophora</taxon>
    </lineage>
</organism>
<name>A0A9P9YK97_9MUSC</name>
<accession>A0A9P9YK97</accession>
<protein>
    <submittedName>
        <fullName evidence="1">Uncharacterized protein</fullName>
    </submittedName>
</protein>
<comment type="caution">
    <text evidence="1">The sequence shown here is derived from an EMBL/GenBank/DDBJ whole genome shotgun (WGS) entry which is preliminary data.</text>
</comment>
<dbReference type="AlphaFoldDB" id="A0A9P9YK97"/>
<reference evidence="1" key="1">
    <citation type="journal article" date="2023" name="Genome Biol. Evol.">
        <title>Long-read-based Genome Assembly of Drosophila gunungcola Reveals Fewer Chemosensory Genes in Flower-breeding Species.</title>
        <authorList>
            <person name="Negi A."/>
            <person name="Liao B.Y."/>
            <person name="Yeh S.D."/>
        </authorList>
    </citation>
    <scope>NUCLEOTIDE SEQUENCE</scope>
    <source>
        <strain evidence="1">Sukarami</strain>
    </source>
</reference>
<dbReference type="Proteomes" id="UP001059596">
    <property type="component" value="Unassembled WGS sequence"/>
</dbReference>